<proteinExistence type="inferred from homology"/>
<dbReference type="Pfam" id="PF22458">
    <property type="entry name" value="RsmF-B_ferredox"/>
    <property type="match status" value="1"/>
</dbReference>
<dbReference type="PRINTS" id="PR02008">
    <property type="entry name" value="RCMTFAMILY"/>
</dbReference>
<dbReference type="InterPro" id="IPR029063">
    <property type="entry name" value="SAM-dependent_MTases_sf"/>
</dbReference>
<gene>
    <name evidence="12" type="primary">NOP2</name>
    <name evidence="12" type="ORF">F1559_002284</name>
</gene>
<feature type="compositionally biased region" description="Polar residues" evidence="10">
    <location>
        <begin position="631"/>
        <end position="650"/>
    </location>
</feature>
<keyword evidence="8" id="KW-0539">Nucleus</keyword>
<keyword evidence="6 9" id="KW-0949">S-adenosyl-L-methionine</keyword>
<sequence>MGRQISSNRRTRPKTRDEPASKQRQARHSSKKPIRDLRKPDVADKEGTRQPSRNILERGFSKTVQAANKQSSMPSSKMKRFGEPQTTIRRRSAEPMLATSSDRDDSDADDMSLFRKKSAYESAHTERAMHQERRVDRSRDIDGDTALDTSSDTDDWNGDVQRESQPALSDDDHEDSLDISDENGPLSALPAEKSSYEEASTTIQDVMTPTGRPERIDELKQAISERAQQLAQWRRNQPAAKSRSELVTELLEMICAAYDYLLSLAQRFAELFPPTELVEFIEANESPRPLVIRTNTLKVRRQRLAMALIARGMNVDPVGAWSPVGLTVYQSEVPVGATPEYLAGYYMIQSASSFLPVMALAPREHERILDMAAAPGGKATYIAQLLKGTGMLFANDVNRERCKALVANLQRLGVPNAIVMHLDGRTLSQSANGSSSEHGGFRHYFDRVLLDAPCTGTGVIAHDASIKHTRDEASIHRSVYLQKQLLLAAIDACNPRSATGGIVVYSTCSVLVDENEQVVDYVIRKLGSRVKVLPTGLPFGIRGFTRFREKRFHSSLAEARRYYPHVHNMDGFFVCKLRVLAETPLPRQLSATASTESETSRQAKRMKRSDWQTKAPVAAISSKQSRRTIEQESMANTSLTAAETETQLNASSSSSSSVSKDSVDHNTDEPVMIRIEPGPTRCVVRKSATRSS</sequence>
<reference evidence="12 13" key="1">
    <citation type="journal article" date="2020" name="J. Phycol.">
        <title>Comparative genome analysis reveals Cyanidiococcus gen. nov., a new extremophilic red algal genus sister to Cyanidioschyzon (Cyanidioschyzonaceae, Rhodophyta).</title>
        <authorList>
            <person name="Liu S.-L."/>
            <person name="Chiang Y.-R."/>
            <person name="Yoon H.S."/>
            <person name="Fu H.-Y."/>
        </authorList>
    </citation>
    <scope>NUCLEOTIDE SEQUENCE [LARGE SCALE GENOMIC DNA]</scope>
    <source>
        <strain evidence="12 13">THAL066</strain>
    </source>
</reference>
<evidence type="ECO:0000313" key="12">
    <source>
        <dbReference type="EMBL" id="KAF6005196.1"/>
    </source>
</evidence>
<protein>
    <submittedName>
        <fullName evidence="12">rRNA (Cytosine-C5-)-methyltransferase nop2</fullName>
    </submittedName>
</protein>
<dbReference type="GO" id="GO:0009383">
    <property type="term" value="F:rRNA (cytosine-C5-)-methyltransferase activity"/>
    <property type="evidence" value="ECO:0007669"/>
    <property type="project" value="TreeGrafter"/>
</dbReference>
<dbReference type="InterPro" id="IPR023267">
    <property type="entry name" value="RCMT"/>
</dbReference>
<organism evidence="12 13">
    <name type="scientific">Cyanidiococcus yangmingshanensis</name>
    <dbReference type="NCBI Taxonomy" id="2690220"/>
    <lineage>
        <taxon>Eukaryota</taxon>
        <taxon>Rhodophyta</taxon>
        <taxon>Bangiophyceae</taxon>
        <taxon>Cyanidiales</taxon>
        <taxon>Cyanidiaceae</taxon>
        <taxon>Cyanidiococcus</taxon>
    </lineage>
</organism>
<dbReference type="InterPro" id="IPR023273">
    <property type="entry name" value="RCMT_NOP2"/>
</dbReference>
<keyword evidence="13" id="KW-1185">Reference proteome</keyword>
<evidence type="ECO:0000256" key="3">
    <source>
        <dbReference type="ARBA" id="ARBA00022517"/>
    </source>
</evidence>
<dbReference type="NCBIfam" id="TIGR00446">
    <property type="entry name" value="nop2p"/>
    <property type="match status" value="1"/>
</dbReference>
<dbReference type="SUPFAM" id="SSF53335">
    <property type="entry name" value="S-adenosyl-L-methionine-dependent methyltransferases"/>
    <property type="match status" value="1"/>
</dbReference>
<dbReference type="InterPro" id="IPR011023">
    <property type="entry name" value="Nop2p"/>
</dbReference>
<dbReference type="InterPro" id="IPR049560">
    <property type="entry name" value="MeTrfase_RsmB-F_NOP2_cat"/>
</dbReference>
<evidence type="ECO:0000256" key="6">
    <source>
        <dbReference type="ARBA" id="ARBA00022691"/>
    </source>
</evidence>
<feature type="compositionally biased region" description="Acidic residues" evidence="10">
    <location>
        <begin position="169"/>
        <end position="181"/>
    </location>
</feature>
<feature type="compositionally biased region" description="Basic and acidic residues" evidence="10">
    <location>
        <begin position="123"/>
        <end position="142"/>
    </location>
</feature>
<keyword evidence="4 9" id="KW-0489">Methyltransferase</keyword>
<feature type="compositionally biased region" description="Basic residues" evidence="10">
    <location>
        <begin position="683"/>
        <end position="692"/>
    </location>
</feature>
<feature type="binding site" evidence="9">
    <location>
        <position position="423"/>
    </location>
    <ligand>
        <name>S-adenosyl-L-methionine</name>
        <dbReference type="ChEBI" id="CHEBI:59789"/>
    </ligand>
</feature>
<accession>A0A7J7IPZ8</accession>
<dbReference type="GO" id="GO:0000470">
    <property type="term" value="P:maturation of LSU-rRNA"/>
    <property type="evidence" value="ECO:0007669"/>
    <property type="project" value="TreeGrafter"/>
</dbReference>
<dbReference type="Gene3D" id="3.30.70.1170">
    <property type="entry name" value="Sun protein, domain 3"/>
    <property type="match status" value="1"/>
</dbReference>
<feature type="region of interest" description="Disordered" evidence="10">
    <location>
        <begin position="1"/>
        <end position="202"/>
    </location>
</feature>
<dbReference type="PANTHER" id="PTHR22807">
    <property type="entry name" value="NOP2 YEAST -RELATED NOL1/NOP2/FMU SUN DOMAIN-CONTAINING"/>
    <property type="match status" value="1"/>
</dbReference>
<dbReference type="FunFam" id="3.30.70.1170:FF:000009">
    <property type="entry name" value="Nucleolar protein-like"/>
    <property type="match status" value="1"/>
</dbReference>
<dbReference type="CDD" id="cd02440">
    <property type="entry name" value="AdoMet_MTases"/>
    <property type="match status" value="1"/>
</dbReference>
<feature type="binding site" evidence="9">
    <location>
        <position position="396"/>
    </location>
    <ligand>
        <name>S-adenosyl-L-methionine</name>
        <dbReference type="ChEBI" id="CHEBI:59789"/>
    </ligand>
</feature>
<dbReference type="InterPro" id="IPR001678">
    <property type="entry name" value="MeTrfase_RsmB-F_NOP2_dom"/>
</dbReference>
<feature type="domain" description="SAM-dependent MTase RsmB/NOP-type" evidence="11">
    <location>
        <begin position="280"/>
        <end position="580"/>
    </location>
</feature>
<dbReference type="AlphaFoldDB" id="A0A7J7IPZ8"/>
<evidence type="ECO:0000256" key="1">
    <source>
        <dbReference type="ARBA" id="ARBA00004604"/>
    </source>
</evidence>
<dbReference type="Pfam" id="PF01189">
    <property type="entry name" value="Methyltr_RsmB-F"/>
    <property type="match status" value="1"/>
</dbReference>
<comment type="caution">
    <text evidence="12">The sequence shown here is derived from an EMBL/GenBank/DDBJ whole genome shotgun (WGS) entry which is preliminary data.</text>
</comment>
<dbReference type="GO" id="GO:0005730">
    <property type="term" value="C:nucleolus"/>
    <property type="evidence" value="ECO:0007669"/>
    <property type="project" value="UniProtKB-SubCell"/>
</dbReference>
<evidence type="ECO:0000313" key="13">
    <source>
        <dbReference type="Proteomes" id="UP000530660"/>
    </source>
</evidence>
<dbReference type="PROSITE" id="PS51686">
    <property type="entry name" value="SAM_MT_RSMB_NOP"/>
    <property type="match status" value="1"/>
</dbReference>
<keyword evidence="7 9" id="KW-0694">RNA-binding</keyword>
<feature type="compositionally biased region" description="Polar residues" evidence="10">
    <location>
        <begin position="62"/>
        <end position="75"/>
    </location>
</feature>
<feature type="region of interest" description="Disordered" evidence="10">
    <location>
        <begin position="589"/>
        <end position="692"/>
    </location>
</feature>
<feature type="compositionally biased region" description="Low complexity" evidence="10">
    <location>
        <begin position="651"/>
        <end position="660"/>
    </location>
</feature>
<name>A0A7J7IPZ8_9RHOD</name>
<comment type="similarity">
    <text evidence="2 9">Belongs to the class I-like SAM-binding methyltransferase superfamily. RsmB/NOP family.</text>
</comment>
<evidence type="ECO:0000256" key="9">
    <source>
        <dbReference type="PROSITE-ProRule" id="PRU01023"/>
    </source>
</evidence>
<dbReference type="PRINTS" id="PR02012">
    <property type="entry name" value="RCMTNOP2"/>
</dbReference>
<evidence type="ECO:0000256" key="2">
    <source>
        <dbReference type="ARBA" id="ARBA00007494"/>
    </source>
</evidence>
<feature type="binding site" evidence="9">
    <location>
        <position position="451"/>
    </location>
    <ligand>
        <name>S-adenosyl-L-methionine</name>
        <dbReference type="ChEBI" id="CHEBI:59789"/>
    </ligand>
</feature>
<dbReference type="InterPro" id="IPR018314">
    <property type="entry name" value="RsmB/NOL1/NOP2-like_CS"/>
</dbReference>
<feature type="active site" description="Nucleophile" evidence="9">
    <location>
        <position position="508"/>
    </location>
</feature>
<keyword evidence="5 9" id="KW-0808">Transferase</keyword>
<evidence type="ECO:0000256" key="5">
    <source>
        <dbReference type="ARBA" id="ARBA00022679"/>
    </source>
</evidence>
<dbReference type="GO" id="GO:0003723">
    <property type="term" value="F:RNA binding"/>
    <property type="evidence" value="ECO:0007669"/>
    <property type="project" value="UniProtKB-UniRule"/>
</dbReference>
<dbReference type="Proteomes" id="UP000530660">
    <property type="component" value="Unassembled WGS sequence"/>
</dbReference>
<dbReference type="GO" id="GO:0070475">
    <property type="term" value="P:rRNA base methylation"/>
    <property type="evidence" value="ECO:0007669"/>
    <property type="project" value="TreeGrafter"/>
</dbReference>
<dbReference type="Gene3D" id="3.40.50.150">
    <property type="entry name" value="Vaccinia Virus protein VP39"/>
    <property type="match status" value="1"/>
</dbReference>
<evidence type="ECO:0000256" key="8">
    <source>
        <dbReference type="ARBA" id="ARBA00023242"/>
    </source>
</evidence>
<feature type="compositionally biased region" description="Basic and acidic residues" evidence="10">
    <location>
        <begin position="33"/>
        <end position="48"/>
    </location>
</feature>
<evidence type="ECO:0000256" key="10">
    <source>
        <dbReference type="SAM" id="MobiDB-lite"/>
    </source>
</evidence>
<evidence type="ECO:0000256" key="7">
    <source>
        <dbReference type="ARBA" id="ARBA00022884"/>
    </source>
</evidence>
<dbReference type="PROSITE" id="PS01153">
    <property type="entry name" value="NOL1_NOP2_SUN"/>
    <property type="match status" value="1"/>
</dbReference>
<dbReference type="PANTHER" id="PTHR22807:SF30">
    <property type="entry name" value="28S RRNA (CYTOSINE(4447)-C(5))-METHYLTRANSFERASE-RELATED"/>
    <property type="match status" value="1"/>
</dbReference>
<evidence type="ECO:0000259" key="11">
    <source>
        <dbReference type="PROSITE" id="PS51686"/>
    </source>
</evidence>
<dbReference type="EMBL" id="VWRR01000001">
    <property type="protein sequence ID" value="KAF6005196.1"/>
    <property type="molecule type" value="Genomic_DNA"/>
</dbReference>
<keyword evidence="3" id="KW-0690">Ribosome biogenesis</keyword>
<dbReference type="OrthoDB" id="427002at2759"/>
<feature type="binding site" evidence="9">
    <location>
        <begin position="372"/>
        <end position="378"/>
    </location>
    <ligand>
        <name>S-adenosyl-L-methionine</name>
        <dbReference type="ChEBI" id="CHEBI:59789"/>
    </ligand>
</feature>
<dbReference type="InterPro" id="IPR054728">
    <property type="entry name" value="RsmB-like_ferredoxin"/>
</dbReference>
<comment type="subcellular location">
    <subcellularLocation>
        <location evidence="1">Nucleus</location>
        <location evidence="1">Nucleolus</location>
    </subcellularLocation>
</comment>
<evidence type="ECO:0000256" key="4">
    <source>
        <dbReference type="ARBA" id="ARBA00022603"/>
    </source>
</evidence>